<name>A0A453LA11_AEGTS</name>
<reference evidence="2" key="1">
    <citation type="journal article" date="2014" name="Science">
        <title>Ancient hybridizations among the ancestral genomes of bread wheat.</title>
        <authorList>
            <consortium name="International Wheat Genome Sequencing Consortium,"/>
            <person name="Marcussen T."/>
            <person name="Sandve S.R."/>
            <person name="Heier L."/>
            <person name="Spannagl M."/>
            <person name="Pfeifer M."/>
            <person name="Jakobsen K.S."/>
            <person name="Wulff B.B."/>
            <person name="Steuernagel B."/>
            <person name="Mayer K.F."/>
            <person name="Olsen O.A."/>
        </authorList>
    </citation>
    <scope>NUCLEOTIDE SEQUENCE [LARGE SCALE GENOMIC DNA]</scope>
    <source>
        <strain evidence="2">cv. AL8/78</strain>
    </source>
</reference>
<protein>
    <submittedName>
        <fullName evidence="1">Uncharacterized protein</fullName>
    </submittedName>
</protein>
<reference evidence="1" key="5">
    <citation type="journal article" date="2021" name="G3 (Bethesda)">
        <title>Aegilops tauschii genome assembly Aet v5.0 features greater sequence contiguity and improved annotation.</title>
        <authorList>
            <person name="Wang L."/>
            <person name="Zhu T."/>
            <person name="Rodriguez J.C."/>
            <person name="Deal K.R."/>
            <person name="Dubcovsky J."/>
            <person name="McGuire P.E."/>
            <person name="Lux T."/>
            <person name="Spannagl M."/>
            <person name="Mayer K.F.X."/>
            <person name="Baldrich P."/>
            <person name="Meyers B.C."/>
            <person name="Huo N."/>
            <person name="Gu Y.Q."/>
            <person name="Zhou H."/>
            <person name="Devos K.M."/>
            <person name="Bennetzen J.L."/>
            <person name="Unver T."/>
            <person name="Budak H."/>
            <person name="Gulick P.J."/>
            <person name="Galiba G."/>
            <person name="Kalapos B."/>
            <person name="Nelson D.R."/>
            <person name="Li P."/>
            <person name="You F.M."/>
            <person name="Luo M.C."/>
            <person name="Dvorak J."/>
        </authorList>
    </citation>
    <scope>NUCLEOTIDE SEQUENCE [LARGE SCALE GENOMIC DNA]</scope>
    <source>
        <strain evidence="1">cv. AL8/78</strain>
    </source>
</reference>
<evidence type="ECO:0000313" key="2">
    <source>
        <dbReference type="Proteomes" id="UP000015105"/>
    </source>
</evidence>
<dbReference type="Gramene" id="AET5Gv20687300.5">
    <property type="protein sequence ID" value="AET5Gv20687300.5"/>
    <property type="gene ID" value="AET5Gv20687300"/>
</dbReference>
<organism evidence="1 2">
    <name type="scientific">Aegilops tauschii subsp. strangulata</name>
    <name type="common">Goatgrass</name>
    <dbReference type="NCBI Taxonomy" id="200361"/>
    <lineage>
        <taxon>Eukaryota</taxon>
        <taxon>Viridiplantae</taxon>
        <taxon>Streptophyta</taxon>
        <taxon>Embryophyta</taxon>
        <taxon>Tracheophyta</taxon>
        <taxon>Spermatophyta</taxon>
        <taxon>Magnoliopsida</taxon>
        <taxon>Liliopsida</taxon>
        <taxon>Poales</taxon>
        <taxon>Poaceae</taxon>
        <taxon>BOP clade</taxon>
        <taxon>Pooideae</taxon>
        <taxon>Triticodae</taxon>
        <taxon>Triticeae</taxon>
        <taxon>Triticinae</taxon>
        <taxon>Aegilops</taxon>
    </lineage>
</organism>
<reference evidence="2" key="2">
    <citation type="journal article" date="2017" name="Nat. Plants">
        <title>The Aegilops tauschii genome reveals multiple impacts of transposons.</title>
        <authorList>
            <person name="Zhao G."/>
            <person name="Zou C."/>
            <person name="Li K."/>
            <person name="Wang K."/>
            <person name="Li T."/>
            <person name="Gao L."/>
            <person name="Zhang X."/>
            <person name="Wang H."/>
            <person name="Yang Z."/>
            <person name="Liu X."/>
            <person name="Jiang W."/>
            <person name="Mao L."/>
            <person name="Kong X."/>
            <person name="Jiao Y."/>
            <person name="Jia J."/>
        </authorList>
    </citation>
    <scope>NUCLEOTIDE SEQUENCE [LARGE SCALE GENOMIC DNA]</scope>
    <source>
        <strain evidence="2">cv. AL8/78</strain>
    </source>
</reference>
<accession>A0A453LA11</accession>
<sequence length="72" mass="7934">MLGFLPSSATAPSIWKISRMFRPIQRTKKERIQRKVAVDMGTSDGSDCFCFCQALLDSSGLNSSRTPSVALH</sequence>
<dbReference type="AlphaFoldDB" id="A0A453LA11"/>
<dbReference type="EnsemblPlants" id="AET5Gv20687300.5">
    <property type="protein sequence ID" value="AET5Gv20687300.5"/>
    <property type="gene ID" value="AET5Gv20687300"/>
</dbReference>
<dbReference type="Proteomes" id="UP000015105">
    <property type="component" value="Chromosome 5D"/>
</dbReference>
<reference evidence="1" key="3">
    <citation type="journal article" date="2017" name="Nature">
        <title>Genome sequence of the progenitor of the wheat D genome Aegilops tauschii.</title>
        <authorList>
            <person name="Luo M.C."/>
            <person name="Gu Y.Q."/>
            <person name="Puiu D."/>
            <person name="Wang H."/>
            <person name="Twardziok S.O."/>
            <person name="Deal K.R."/>
            <person name="Huo N."/>
            <person name="Zhu T."/>
            <person name="Wang L."/>
            <person name="Wang Y."/>
            <person name="McGuire P.E."/>
            <person name="Liu S."/>
            <person name="Long H."/>
            <person name="Ramasamy R.K."/>
            <person name="Rodriguez J.C."/>
            <person name="Van S.L."/>
            <person name="Yuan L."/>
            <person name="Wang Z."/>
            <person name="Xia Z."/>
            <person name="Xiao L."/>
            <person name="Anderson O.D."/>
            <person name="Ouyang S."/>
            <person name="Liang Y."/>
            <person name="Zimin A.V."/>
            <person name="Pertea G."/>
            <person name="Qi P."/>
            <person name="Bennetzen J.L."/>
            <person name="Dai X."/>
            <person name="Dawson M.W."/>
            <person name="Muller H.G."/>
            <person name="Kugler K."/>
            <person name="Rivarola-Duarte L."/>
            <person name="Spannagl M."/>
            <person name="Mayer K.F.X."/>
            <person name="Lu F.H."/>
            <person name="Bevan M.W."/>
            <person name="Leroy P."/>
            <person name="Li P."/>
            <person name="You F.M."/>
            <person name="Sun Q."/>
            <person name="Liu Z."/>
            <person name="Lyons E."/>
            <person name="Wicker T."/>
            <person name="Salzberg S.L."/>
            <person name="Devos K.M."/>
            <person name="Dvorak J."/>
        </authorList>
    </citation>
    <scope>NUCLEOTIDE SEQUENCE [LARGE SCALE GENOMIC DNA]</scope>
    <source>
        <strain evidence="1">cv. AL8/78</strain>
    </source>
</reference>
<evidence type="ECO:0000313" key="1">
    <source>
        <dbReference type="EnsemblPlants" id="AET5Gv20687300.5"/>
    </source>
</evidence>
<keyword evidence="2" id="KW-1185">Reference proteome</keyword>
<proteinExistence type="predicted"/>
<reference evidence="1" key="4">
    <citation type="submission" date="2019-03" db="UniProtKB">
        <authorList>
            <consortium name="EnsemblPlants"/>
        </authorList>
    </citation>
    <scope>IDENTIFICATION</scope>
</reference>